<evidence type="ECO:0000256" key="2">
    <source>
        <dbReference type="ARBA" id="ARBA00023012"/>
    </source>
</evidence>
<gene>
    <name evidence="10" type="ORF">IX53_08970</name>
</gene>
<dbReference type="KEGG" id="kpf:IX53_08970"/>
<dbReference type="Proteomes" id="UP000035159">
    <property type="component" value="Chromosome"/>
</dbReference>
<dbReference type="OrthoDB" id="48397at2"/>
<keyword evidence="1 6" id="KW-0597">Phosphoprotein</keyword>
<dbReference type="PROSITE" id="PS50110">
    <property type="entry name" value="RESPONSE_REGULATORY"/>
    <property type="match status" value="1"/>
</dbReference>
<dbReference type="Pfam" id="PF00072">
    <property type="entry name" value="Response_reg"/>
    <property type="match status" value="1"/>
</dbReference>
<evidence type="ECO:0000256" key="4">
    <source>
        <dbReference type="ARBA" id="ARBA00023125"/>
    </source>
</evidence>
<dbReference type="RefSeq" id="WP_047755588.1">
    <property type="nucleotide sequence ID" value="NZ_CAJUHA010000018.1"/>
</dbReference>
<evidence type="ECO:0000256" key="5">
    <source>
        <dbReference type="ARBA" id="ARBA00023163"/>
    </source>
</evidence>
<dbReference type="GO" id="GO:0000976">
    <property type="term" value="F:transcription cis-regulatory region binding"/>
    <property type="evidence" value="ECO:0007669"/>
    <property type="project" value="TreeGrafter"/>
</dbReference>
<evidence type="ECO:0000256" key="1">
    <source>
        <dbReference type="ARBA" id="ARBA00022553"/>
    </source>
</evidence>
<proteinExistence type="predicted"/>
<dbReference type="SUPFAM" id="SSF46894">
    <property type="entry name" value="C-terminal effector domain of the bipartite response regulators"/>
    <property type="match status" value="1"/>
</dbReference>
<keyword evidence="3" id="KW-0805">Transcription regulation</keyword>
<keyword evidence="2" id="KW-0902">Two-component regulatory system</keyword>
<dbReference type="PATRIC" id="fig|1330330.3.peg.1825"/>
<evidence type="ECO:0000313" key="11">
    <source>
        <dbReference type="Proteomes" id="UP000035159"/>
    </source>
</evidence>
<evidence type="ECO:0000256" key="6">
    <source>
        <dbReference type="PROSITE-ProRule" id="PRU00169"/>
    </source>
</evidence>
<evidence type="ECO:0000313" key="10">
    <source>
        <dbReference type="EMBL" id="AKI98349.1"/>
    </source>
</evidence>
<dbReference type="CDD" id="cd00383">
    <property type="entry name" value="trans_reg_C"/>
    <property type="match status" value="1"/>
</dbReference>
<dbReference type="InterPro" id="IPR001789">
    <property type="entry name" value="Sig_transdc_resp-reg_receiver"/>
</dbReference>
<dbReference type="EMBL" id="CP011232">
    <property type="protein sequence ID" value="AKI98349.1"/>
    <property type="molecule type" value="Genomic_DNA"/>
</dbReference>
<feature type="domain" description="Response regulatory" evidence="8">
    <location>
        <begin position="2"/>
        <end position="116"/>
    </location>
</feature>
<keyword evidence="11" id="KW-1185">Reference proteome</keyword>
<dbReference type="PANTHER" id="PTHR48111:SF22">
    <property type="entry name" value="REGULATOR OF RPOS"/>
    <property type="match status" value="1"/>
</dbReference>
<keyword evidence="4 7" id="KW-0238">DNA-binding</keyword>
<dbReference type="InterPro" id="IPR036388">
    <property type="entry name" value="WH-like_DNA-bd_sf"/>
</dbReference>
<dbReference type="Gene3D" id="6.10.250.690">
    <property type="match status" value="1"/>
</dbReference>
<accession>A0A0G2ZFL5</accession>
<dbReference type="PROSITE" id="PS51755">
    <property type="entry name" value="OMPR_PHOB"/>
    <property type="match status" value="1"/>
</dbReference>
<organism evidence="10 11">
    <name type="scientific">Kosmotoga pacifica</name>
    <dbReference type="NCBI Taxonomy" id="1330330"/>
    <lineage>
        <taxon>Bacteria</taxon>
        <taxon>Thermotogati</taxon>
        <taxon>Thermotogota</taxon>
        <taxon>Thermotogae</taxon>
        <taxon>Kosmotogales</taxon>
        <taxon>Kosmotogaceae</taxon>
        <taxon>Kosmotoga</taxon>
    </lineage>
</organism>
<evidence type="ECO:0000256" key="3">
    <source>
        <dbReference type="ARBA" id="ARBA00023015"/>
    </source>
</evidence>
<dbReference type="InterPro" id="IPR039420">
    <property type="entry name" value="WalR-like"/>
</dbReference>
<dbReference type="GO" id="GO:0000156">
    <property type="term" value="F:phosphorelay response regulator activity"/>
    <property type="evidence" value="ECO:0007669"/>
    <property type="project" value="TreeGrafter"/>
</dbReference>
<evidence type="ECO:0000256" key="7">
    <source>
        <dbReference type="PROSITE-ProRule" id="PRU01091"/>
    </source>
</evidence>
<dbReference type="SMART" id="SM00862">
    <property type="entry name" value="Trans_reg_C"/>
    <property type="match status" value="1"/>
</dbReference>
<dbReference type="Gene3D" id="1.10.10.10">
    <property type="entry name" value="Winged helix-like DNA-binding domain superfamily/Winged helix DNA-binding domain"/>
    <property type="match status" value="1"/>
</dbReference>
<dbReference type="Pfam" id="PF00486">
    <property type="entry name" value="Trans_reg_C"/>
    <property type="match status" value="1"/>
</dbReference>
<dbReference type="GO" id="GO:0005829">
    <property type="term" value="C:cytosol"/>
    <property type="evidence" value="ECO:0007669"/>
    <property type="project" value="TreeGrafter"/>
</dbReference>
<evidence type="ECO:0000259" key="8">
    <source>
        <dbReference type="PROSITE" id="PS50110"/>
    </source>
</evidence>
<dbReference type="SMART" id="SM00448">
    <property type="entry name" value="REC"/>
    <property type="match status" value="1"/>
</dbReference>
<evidence type="ECO:0008006" key="12">
    <source>
        <dbReference type="Google" id="ProtNLM"/>
    </source>
</evidence>
<feature type="modified residue" description="4-aspartylphosphate" evidence="6">
    <location>
        <position position="51"/>
    </location>
</feature>
<dbReference type="InterPro" id="IPR016032">
    <property type="entry name" value="Sig_transdc_resp-reg_C-effctor"/>
</dbReference>
<dbReference type="GO" id="GO:0006355">
    <property type="term" value="P:regulation of DNA-templated transcription"/>
    <property type="evidence" value="ECO:0007669"/>
    <property type="project" value="InterPro"/>
</dbReference>
<dbReference type="InterPro" id="IPR001867">
    <property type="entry name" value="OmpR/PhoB-type_DNA-bd"/>
</dbReference>
<reference evidence="10 11" key="1">
    <citation type="submission" date="2015-04" db="EMBL/GenBank/DDBJ databases">
        <title>Complete Genome Sequence of Kosmotoga pacifica SLHLJ1.</title>
        <authorList>
            <person name="Jiang L.J."/>
            <person name="Shao Z.Z."/>
            <person name="Jebbar M."/>
        </authorList>
    </citation>
    <scope>NUCLEOTIDE SEQUENCE [LARGE SCALE GENOMIC DNA]</scope>
    <source>
        <strain evidence="10 11">SLHLJ1</strain>
    </source>
</reference>
<sequence>MRILVIEDDLGLRELLEMELKHYGFEVKVASAGVQALRVFKQYKPDVVILDIMLPQLDGFELLSAFREKCNDTGIIILSVLNTKEKRLKAFELGADDYIAKPFDMEELIARIEALGRRISVAAHFDSVVNINAISLDNALREIRRGNNFVRLTKLEYDIFQILFSRTGNVVKKEDLVLQIWGANKKVSDSVIPVYIKYLREKLEKLNIEIETVRGTGYVLKI</sequence>
<keyword evidence="5" id="KW-0804">Transcription</keyword>
<dbReference type="STRING" id="1330330.IX53_08970"/>
<dbReference type="PANTHER" id="PTHR48111">
    <property type="entry name" value="REGULATOR OF RPOS"/>
    <property type="match status" value="1"/>
</dbReference>
<dbReference type="Gene3D" id="3.40.50.2300">
    <property type="match status" value="1"/>
</dbReference>
<feature type="DNA-binding region" description="OmpR/PhoB-type" evidence="7">
    <location>
        <begin position="126"/>
        <end position="222"/>
    </location>
</feature>
<dbReference type="InterPro" id="IPR011006">
    <property type="entry name" value="CheY-like_superfamily"/>
</dbReference>
<evidence type="ECO:0000259" key="9">
    <source>
        <dbReference type="PROSITE" id="PS51755"/>
    </source>
</evidence>
<dbReference type="GO" id="GO:0032993">
    <property type="term" value="C:protein-DNA complex"/>
    <property type="evidence" value="ECO:0007669"/>
    <property type="project" value="TreeGrafter"/>
</dbReference>
<protein>
    <recommendedName>
        <fullName evidence="12">Response regulator ArlR</fullName>
    </recommendedName>
</protein>
<dbReference type="SUPFAM" id="SSF52172">
    <property type="entry name" value="CheY-like"/>
    <property type="match status" value="1"/>
</dbReference>
<name>A0A0G2ZFL5_9BACT</name>
<dbReference type="AlphaFoldDB" id="A0A0G2ZFL5"/>
<feature type="domain" description="OmpR/PhoB-type" evidence="9">
    <location>
        <begin position="126"/>
        <end position="222"/>
    </location>
</feature>